<keyword evidence="2" id="KW-0813">Transport</keyword>
<dbReference type="PANTHER" id="PTHR11384:SF59">
    <property type="entry name" value="LYSOSOMAL COBALAMIN TRANSPORTER ABCD4"/>
    <property type="match status" value="1"/>
</dbReference>
<keyword evidence="4" id="KW-0547">Nucleotide-binding</keyword>
<dbReference type="InterPro" id="IPR027417">
    <property type="entry name" value="P-loop_NTPase"/>
</dbReference>
<dbReference type="InterPro" id="IPR003439">
    <property type="entry name" value="ABC_transporter-like_ATP-bd"/>
</dbReference>
<feature type="transmembrane region" description="Helical" evidence="8">
    <location>
        <begin position="79"/>
        <end position="101"/>
    </location>
</feature>
<keyword evidence="7 8" id="KW-0472">Membrane</keyword>
<evidence type="ECO:0000313" key="12">
    <source>
        <dbReference type="Proteomes" id="UP000185578"/>
    </source>
</evidence>
<comment type="subcellular location">
    <subcellularLocation>
        <location evidence="1">Cell membrane</location>
        <topology evidence="1">Multi-pass membrane protein</topology>
    </subcellularLocation>
</comment>
<evidence type="ECO:0000259" key="10">
    <source>
        <dbReference type="PROSITE" id="PS50929"/>
    </source>
</evidence>
<dbReference type="PROSITE" id="PS50929">
    <property type="entry name" value="ABC_TM1F"/>
    <property type="match status" value="1"/>
</dbReference>
<feature type="transmembrane region" description="Helical" evidence="8">
    <location>
        <begin position="185"/>
        <end position="208"/>
    </location>
</feature>
<dbReference type="Pfam" id="PF00005">
    <property type="entry name" value="ABC_tran"/>
    <property type="match status" value="1"/>
</dbReference>
<dbReference type="RefSeq" id="WP_075118124.1">
    <property type="nucleotide sequence ID" value="NZ_MSCT01000005.1"/>
</dbReference>
<dbReference type="InterPro" id="IPR050835">
    <property type="entry name" value="ABC_transporter_sub-D"/>
</dbReference>
<proteinExistence type="predicted"/>
<dbReference type="EMBL" id="MSCT01000005">
    <property type="protein sequence ID" value="OLF55871.1"/>
    <property type="molecule type" value="Genomic_DNA"/>
</dbReference>
<dbReference type="CDD" id="cd03223">
    <property type="entry name" value="ABCD_peroxisomal_ALDP"/>
    <property type="match status" value="1"/>
</dbReference>
<keyword evidence="3 8" id="KW-0812">Transmembrane</keyword>
<feature type="transmembrane region" description="Helical" evidence="8">
    <location>
        <begin position="156"/>
        <end position="179"/>
    </location>
</feature>
<dbReference type="PROSITE" id="PS00211">
    <property type="entry name" value="ABC_TRANSPORTER_1"/>
    <property type="match status" value="1"/>
</dbReference>
<keyword evidence="5 11" id="KW-0067">ATP-binding</keyword>
<gene>
    <name evidence="11" type="ORF">BTN82_03960</name>
</gene>
<dbReference type="InterPro" id="IPR017871">
    <property type="entry name" value="ABC_transporter-like_CS"/>
</dbReference>
<dbReference type="GO" id="GO:0016887">
    <property type="term" value="F:ATP hydrolysis activity"/>
    <property type="evidence" value="ECO:0007669"/>
    <property type="project" value="InterPro"/>
</dbReference>
<dbReference type="InterPro" id="IPR011527">
    <property type="entry name" value="ABC1_TM_dom"/>
</dbReference>
<dbReference type="SMART" id="SM00382">
    <property type="entry name" value="AAA"/>
    <property type="match status" value="1"/>
</dbReference>
<dbReference type="SUPFAM" id="SSF90123">
    <property type="entry name" value="ABC transporter transmembrane region"/>
    <property type="match status" value="1"/>
</dbReference>
<organism evidence="11 12">
    <name type="scientific">Pseudomonas chlororaphis</name>
    <dbReference type="NCBI Taxonomy" id="587753"/>
    <lineage>
        <taxon>Bacteria</taxon>
        <taxon>Pseudomonadati</taxon>
        <taxon>Pseudomonadota</taxon>
        <taxon>Gammaproteobacteria</taxon>
        <taxon>Pseudomonadales</taxon>
        <taxon>Pseudomonadaceae</taxon>
        <taxon>Pseudomonas</taxon>
    </lineage>
</organism>
<evidence type="ECO:0000256" key="7">
    <source>
        <dbReference type="ARBA" id="ARBA00023136"/>
    </source>
</evidence>
<dbReference type="GO" id="GO:0140359">
    <property type="term" value="F:ABC-type transporter activity"/>
    <property type="evidence" value="ECO:0007669"/>
    <property type="project" value="InterPro"/>
</dbReference>
<feature type="transmembrane region" description="Helical" evidence="8">
    <location>
        <begin position="38"/>
        <end position="59"/>
    </location>
</feature>
<feature type="transmembrane region" description="Helical" evidence="8">
    <location>
        <begin position="278"/>
        <end position="298"/>
    </location>
</feature>
<evidence type="ECO:0000313" key="11">
    <source>
        <dbReference type="EMBL" id="OLF55871.1"/>
    </source>
</evidence>
<feature type="domain" description="ABC transmembrane type-1" evidence="10">
    <location>
        <begin position="43"/>
        <end position="337"/>
    </location>
</feature>
<evidence type="ECO:0000256" key="1">
    <source>
        <dbReference type="ARBA" id="ARBA00004651"/>
    </source>
</evidence>
<dbReference type="PROSITE" id="PS50893">
    <property type="entry name" value="ABC_TRANSPORTER_2"/>
    <property type="match status" value="1"/>
</dbReference>
<dbReference type="SUPFAM" id="SSF52540">
    <property type="entry name" value="P-loop containing nucleoside triphosphate hydrolases"/>
    <property type="match status" value="1"/>
</dbReference>
<dbReference type="Pfam" id="PF06472">
    <property type="entry name" value="ABC_membrane_2"/>
    <property type="match status" value="1"/>
</dbReference>
<sequence length="575" mass="65647">MNQNAEYSAVNDTVRGQFFRRVWEMTTPYWRSEERGKAWSLLIAVIALTLFSVAISVWINSWYKDFYNALQKKDEAAFWQLILYFCGIAAVAILAAVYRLYLTQMLTIRWRAWLTEKHFARWLGHKNYYQLEQGGYTDNPDQRISEDLNSFTTNTLGLALGLLRTIVSLVSFSIILWGVSGSIEVFGYSIPGYMFWCALVYAAVGSWLTHLIGRRLIGLNNNQQRFEADLRFSMVRVRENAESIALYNGEPNENKRLSARFGMVWHNFWDIMKVSKRLTFFTSGYGQIAIIFPFIVAAPRYLSGKIELGELMQINSAFGNVQENFSWFISAYSDLAAWRATCDRLLSFRQAMGENEERPPAIDVQSEGETLQVHDLGLDLADGRHLLAGAEMTVVPGERLMLSGRSGSGKSTLLRAMGRLWPAGHGSIRMPNERYLFLPQKPYLPIGSLREALSYPQAGDTYSQERYAQVLETCRLPHLVARLDESNHWQRMLSPGEQQRLAFARALLFAPQWLYMDEATSAMDEEDEASLYQALIDQLPGLSIVSVGHRSSLKRFHLRHIRIEHGHLVDQAVTA</sequence>
<keyword evidence="6 8" id="KW-1133">Transmembrane helix</keyword>
<dbReference type="Gene3D" id="3.40.50.300">
    <property type="entry name" value="P-loop containing nucleotide triphosphate hydrolases"/>
    <property type="match status" value="1"/>
</dbReference>
<dbReference type="InterPro" id="IPR036640">
    <property type="entry name" value="ABC1_TM_sf"/>
</dbReference>
<feature type="domain" description="ABC transporter" evidence="9">
    <location>
        <begin position="371"/>
        <end position="575"/>
    </location>
</feature>
<evidence type="ECO:0000256" key="8">
    <source>
        <dbReference type="SAM" id="Phobius"/>
    </source>
</evidence>
<protein>
    <submittedName>
        <fullName evidence="11">ABC transporter ATP-binding protein</fullName>
    </submittedName>
</protein>
<dbReference type="OrthoDB" id="9810134at2"/>
<evidence type="ECO:0000256" key="4">
    <source>
        <dbReference type="ARBA" id="ARBA00022741"/>
    </source>
</evidence>
<evidence type="ECO:0000259" key="9">
    <source>
        <dbReference type="PROSITE" id="PS50893"/>
    </source>
</evidence>
<reference evidence="11 12" key="1">
    <citation type="submission" date="2016-12" db="EMBL/GenBank/DDBJ databases">
        <authorList>
            <person name="Song W.-J."/>
            <person name="Kurnit D.M."/>
        </authorList>
    </citation>
    <scope>NUCLEOTIDE SEQUENCE [LARGE SCALE GENOMIC DNA]</scope>
    <source>
        <strain evidence="11 12">PCL1601</strain>
    </source>
</reference>
<evidence type="ECO:0000256" key="6">
    <source>
        <dbReference type="ARBA" id="ARBA00022989"/>
    </source>
</evidence>
<accession>A0A1Q8EVR2</accession>
<dbReference type="InterPro" id="IPR003593">
    <property type="entry name" value="AAA+_ATPase"/>
</dbReference>
<evidence type="ECO:0000256" key="3">
    <source>
        <dbReference type="ARBA" id="ARBA00022692"/>
    </source>
</evidence>
<dbReference type="Gene3D" id="1.20.1560.10">
    <property type="entry name" value="ABC transporter type 1, transmembrane domain"/>
    <property type="match status" value="1"/>
</dbReference>
<dbReference type="Proteomes" id="UP000185578">
    <property type="component" value="Unassembled WGS sequence"/>
</dbReference>
<dbReference type="AlphaFoldDB" id="A0A1Q8EVR2"/>
<evidence type="ECO:0000256" key="5">
    <source>
        <dbReference type="ARBA" id="ARBA00022840"/>
    </source>
</evidence>
<name>A0A1Q8EVR2_9PSED</name>
<comment type="caution">
    <text evidence="11">The sequence shown here is derived from an EMBL/GenBank/DDBJ whole genome shotgun (WGS) entry which is preliminary data.</text>
</comment>
<dbReference type="GO" id="GO:0005524">
    <property type="term" value="F:ATP binding"/>
    <property type="evidence" value="ECO:0007669"/>
    <property type="project" value="UniProtKB-KW"/>
</dbReference>
<dbReference type="GO" id="GO:0005886">
    <property type="term" value="C:plasma membrane"/>
    <property type="evidence" value="ECO:0007669"/>
    <property type="project" value="UniProtKB-SubCell"/>
</dbReference>
<dbReference type="PANTHER" id="PTHR11384">
    <property type="entry name" value="ATP-BINDING CASSETTE, SUB-FAMILY D MEMBER"/>
    <property type="match status" value="1"/>
</dbReference>
<evidence type="ECO:0000256" key="2">
    <source>
        <dbReference type="ARBA" id="ARBA00022448"/>
    </source>
</evidence>